<dbReference type="InterPro" id="IPR036772">
    <property type="entry name" value="SRCR-like_dom_sf"/>
</dbReference>
<evidence type="ECO:0000256" key="9">
    <source>
        <dbReference type="PROSITE-ProRule" id="PRU00196"/>
    </source>
</evidence>
<evidence type="ECO:0000256" key="1">
    <source>
        <dbReference type="ARBA" id="ARBA00004167"/>
    </source>
</evidence>
<evidence type="ECO:0000256" key="2">
    <source>
        <dbReference type="ARBA" id="ARBA00022692"/>
    </source>
</evidence>
<evidence type="ECO:0000256" key="4">
    <source>
        <dbReference type="ARBA" id="ARBA00022737"/>
    </source>
</evidence>
<evidence type="ECO:0000256" key="5">
    <source>
        <dbReference type="ARBA" id="ARBA00022989"/>
    </source>
</evidence>
<sequence length="1336" mass="152807">MPQFRLIDGPSVRQGRLQIQFQNRWRSVCTKLTNWTSIDISTACRSMGFNDGGFWKWYRRNNDTYPFVMPYPKCSPNASSLWECEGLRNPSMIPLSENLCQGVDDIGIHCWGVPIFLGWQKHWKGLQIMSSSLQYVNSDPDMVALHQESISKLEFVDILYAGYDGSTKNTTAAIWIDGIPPIMNGLWIERSAGDAIHLSRSTGPIIIANSTIRNNRGHGITVMNTSDGRVFINMTTISGNYGDGIHYHEGYDESWYSTISDNKRPRLDMCMKHKIPNNFFFPHLIQAKLTNDTVIDNNSASPCWMTVSLPVQLPYTYSIQFMVVRNENDENLDSKTRLIICDANMNINGCDSERYRIPILDHILPQTISFRSTGQPIYVSLEHTPNGLSDRVAGDINLIFRIHASVTDKAFYGLNITHTLIANNTGNGILAQDIRERTVLTNVTILENQGQAGFLVRDGAADIWINASRINDNWGDGINITYAGGSITINGTIISRNKLRGCAFHQNTSSPYLSHHQEIIIKGRPSNNIFYLRTQIVDNEWGGILIGNFCIPLWKNIQPKVLISWTELIGNRYHPSVEIFACQKTGMANTIIDFTGNRIEGGLGIGFRMEPAVNTIMIISSNQFIANNNTALVIRNARNVIINRNCFKNPQAAYEIGSELGEHAKWIDARENNWGYPRPELFMHRIFDQFNRYTLATIEVNPFAAVCNQRRPHITTVQQYYRSFRKDSEPYILGGTIWENQDLGKGLYTVIDDLNIVPGARLTLSPDTVLQFNNGLGMLVQGELVRAELHSSDEMVKFTSAPFILPHPSNIRLVDENNNTAIFAGRLEVYVNNQWGTICNRSWTKELALLACNQLGLIMDPEYHENWQIFPERGELPIVMDNIRCEENEYDITNCRHDGINHNIVASCESTNVVGLRCMEPRWSGVRYSFLANPPLITGQSSMEKWIIEKAGLFDFRLSKFSPALQIDWNCHTFHNLYIRDNFWNGIDIVYNDLTRKPAIRMSQFENNRRHGFKTRSQGITIQKVSLIGNGQSGFRYNPLITNDLQYDIITWLERREQPEMEANNVFIIPNTNIDKLMVYESHLNQRKFLVAKATSDCPLALLDPCIYEMSLFASGHEYGLNSRLAIQVINRVNWESDEDIHLIDSIVSNTLQLKYTRTYGKPSVIILVLFLDAQEYLNRYVHVYQSQIINNQYAISSIHYSNWTIKNDHLLNRLANEKLWFQKVDFINNREAIIWIHSSQHTIFNNNTPIATIGYHIDNCSIINNTGSIIESHHDLYNNANIFEWFFWSNTFANNANSTIMIHLPDPINLKTQQIHSLKVFYESFLSFFPIQIIQ</sequence>
<dbReference type="Pfam" id="PF00530">
    <property type="entry name" value="SRCR"/>
    <property type="match status" value="2"/>
</dbReference>
<reference evidence="11" key="1">
    <citation type="submission" date="2012-04" db="EMBL/GenBank/DDBJ databases">
        <title>The Genome Sequence of Loa loa.</title>
        <authorList>
            <consortium name="The Broad Institute Genome Sequencing Platform"/>
            <consortium name="Broad Institute Genome Sequencing Center for Infectious Disease"/>
            <person name="Nutman T.B."/>
            <person name="Fink D.L."/>
            <person name="Russ C."/>
            <person name="Young S."/>
            <person name="Zeng Q."/>
            <person name="Gargeya S."/>
            <person name="Alvarado L."/>
            <person name="Berlin A."/>
            <person name="Chapman S.B."/>
            <person name="Chen Z."/>
            <person name="Freedman E."/>
            <person name="Gellesch M."/>
            <person name="Goldberg J."/>
            <person name="Griggs A."/>
            <person name="Gujja S."/>
            <person name="Heilman E.R."/>
            <person name="Heiman D."/>
            <person name="Howarth C."/>
            <person name="Mehta T."/>
            <person name="Neiman D."/>
            <person name="Pearson M."/>
            <person name="Roberts A."/>
            <person name="Saif S."/>
            <person name="Shea T."/>
            <person name="Shenoy N."/>
            <person name="Sisk P."/>
            <person name="Stolte C."/>
            <person name="Sykes S."/>
            <person name="White J."/>
            <person name="Yandava C."/>
            <person name="Haas B."/>
            <person name="Henn M.R."/>
            <person name="Nusbaum C."/>
            <person name="Birren B."/>
        </authorList>
    </citation>
    <scope>NUCLEOTIDE SEQUENCE [LARGE SCALE GENOMIC DNA]</scope>
</reference>
<keyword evidence="2" id="KW-0812">Transmembrane</keyword>
<dbReference type="Gene3D" id="2.160.20.10">
    <property type="entry name" value="Single-stranded right-handed beta-helix, Pectin lyase-like"/>
    <property type="match status" value="2"/>
</dbReference>
<comment type="caution">
    <text evidence="9">Lacks conserved residue(s) required for the propagation of feature annotation.</text>
</comment>
<dbReference type="PROSITE" id="PS00420">
    <property type="entry name" value="SRCR_1"/>
    <property type="match status" value="1"/>
</dbReference>
<dbReference type="InterPro" id="IPR011050">
    <property type="entry name" value="Pectin_lyase_fold/virulence"/>
</dbReference>
<feature type="disulfide bond" evidence="9">
    <location>
        <begin position="885"/>
        <end position="895"/>
    </location>
</feature>
<dbReference type="GO" id="GO:0016020">
    <property type="term" value="C:membrane"/>
    <property type="evidence" value="ECO:0007669"/>
    <property type="project" value="UniProtKB-SubCell"/>
</dbReference>
<keyword evidence="8" id="KW-0325">Glycoprotein</keyword>
<evidence type="ECO:0000256" key="7">
    <source>
        <dbReference type="ARBA" id="ARBA00023157"/>
    </source>
</evidence>
<accession>A0A1S0UIN9</accession>
<dbReference type="InterPro" id="IPR053243">
    <property type="entry name" value="SJ_maturation_regulator"/>
</dbReference>
<dbReference type="PANTHER" id="PTHR47653:SF1">
    <property type="entry name" value="DELETED IN MALIGNANT BRAIN TUMORS 1 PROTEIN"/>
    <property type="match status" value="1"/>
</dbReference>
<dbReference type="SUPFAM" id="SSF56487">
    <property type="entry name" value="SRCR-like"/>
    <property type="match status" value="2"/>
</dbReference>
<dbReference type="InterPro" id="IPR012334">
    <property type="entry name" value="Pectin_lyas_fold"/>
</dbReference>
<dbReference type="Gene3D" id="3.10.250.10">
    <property type="entry name" value="SRCR-like domain"/>
    <property type="match status" value="2"/>
</dbReference>
<comment type="subcellular location">
    <subcellularLocation>
        <location evidence="1">Membrane</location>
        <topology evidence="1">Single-pass membrane protein</topology>
    </subcellularLocation>
</comment>
<dbReference type="GO" id="GO:0045217">
    <property type="term" value="P:cell-cell junction maintenance"/>
    <property type="evidence" value="ECO:0007669"/>
    <property type="project" value="TreeGrafter"/>
</dbReference>
<protein>
    <recommendedName>
        <fullName evidence="10">SRCR domain-containing protein</fullName>
    </recommendedName>
</protein>
<dbReference type="RefSeq" id="XP_020306104.1">
    <property type="nucleotide sequence ID" value="XM_020450238.1"/>
</dbReference>
<dbReference type="OrthoDB" id="5857313at2759"/>
<keyword evidence="5" id="KW-1133">Transmembrane helix</keyword>
<dbReference type="InterPro" id="IPR006626">
    <property type="entry name" value="PbH1"/>
</dbReference>
<keyword evidence="6" id="KW-0472">Membrane</keyword>
<keyword evidence="4" id="KW-0677">Repeat</keyword>
<evidence type="ECO:0000313" key="11">
    <source>
        <dbReference type="EMBL" id="EJD75228.1"/>
    </source>
</evidence>
<keyword evidence="7 9" id="KW-1015">Disulfide bond</keyword>
<dbReference type="CTD" id="9949648"/>
<organism evidence="11">
    <name type="scientific">Loa loa</name>
    <name type="common">Eye worm</name>
    <name type="synonym">Filaria loa</name>
    <dbReference type="NCBI Taxonomy" id="7209"/>
    <lineage>
        <taxon>Eukaryota</taxon>
        <taxon>Metazoa</taxon>
        <taxon>Ecdysozoa</taxon>
        <taxon>Nematoda</taxon>
        <taxon>Chromadorea</taxon>
        <taxon>Rhabditida</taxon>
        <taxon>Spirurina</taxon>
        <taxon>Spiruromorpha</taxon>
        <taxon>Filarioidea</taxon>
        <taxon>Onchocercidae</taxon>
        <taxon>Loa</taxon>
    </lineage>
</organism>
<dbReference type="InParanoid" id="A0A1S0UIN9"/>
<dbReference type="SMART" id="SM00710">
    <property type="entry name" value="PbH1"/>
    <property type="match status" value="13"/>
</dbReference>
<evidence type="ECO:0000256" key="6">
    <source>
        <dbReference type="ARBA" id="ARBA00023136"/>
    </source>
</evidence>
<dbReference type="SUPFAM" id="SSF51126">
    <property type="entry name" value="Pectin lyase-like"/>
    <property type="match status" value="2"/>
</dbReference>
<evidence type="ECO:0000256" key="8">
    <source>
        <dbReference type="ARBA" id="ARBA00023180"/>
    </source>
</evidence>
<dbReference type="PANTHER" id="PTHR47653">
    <property type="entry name" value="PROTEIN BARK BEETLE"/>
    <property type="match status" value="1"/>
</dbReference>
<feature type="domain" description="SRCR" evidence="10">
    <location>
        <begin position="4"/>
        <end position="111"/>
    </location>
</feature>
<name>A0A1S0UIN9_LOALO</name>
<proteinExistence type="predicted"/>
<feature type="domain" description="SRCR" evidence="10">
    <location>
        <begin position="811"/>
        <end position="919"/>
    </location>
</feature>
<dbReference type="GeneID" id="9949648"/>
<dbReference type="EMBL" id="JH712162">
    <property type="protein sequence ID" value="EJD75228.1"/>
    <property type="molecule type" value="Genomic_DNA"/>
</dbReference>
<dbReference type="SMART" id="SM00202">
    <property type="entry name" value="SR"/>
    <property type="match status" value="2"/>
</dbReference>
<dbReference type="OMA" id="GEHAKWI"/>
<evidence type="ECO:0000259" key="10">
    <source>
        <dbReference type="PROSITE" id="PS50287"/>
    </source>
</evidence>
<gene>
    <name evidence="11" type="ORF">LOAG_17578</name>
</gene>
<evidence type="ECO:0000256" key="3">
    <source>
        <dbReference type="ARBA" id="ARBA00022729"/>
    </source>
</evidence>
<dbReference type="KEGG" id="loa:LOAG_17578"/>
<dbReference type="FunFam" id="3.10.250.10:FF:000016">
    <property type="entry name" value="Scavenger receptor cysteine-rich protein type 12"/>
    <property type="match status" value="1"/>
</dbReference>
<dbReference type="InterPro" id="IPR001190">
    <property type="entry name" value="SRCR"/>
</dbReference>
<feature type="disulfide bond" evidence="9">
    <location>
        <begin position="74"/>
        <end position="84"/>
    </location>
</feature>
<dbReference type="PROSITE" id="PS50287">
    <property type="entry name" value="SRCR_2"/>
    <property type="match status" value="2"/>
</dbReference>
<keyword evidence="3" id="KW-0732">Signal</keyword>